<dbReference type="RefSeq" id="WP_175380769.1">
    <property type="nucleotide sequence ID" value="NZ_CBCRYD010000020.1"/>
</dbReference>
<keyword evidence="3" id="KW-1185">Reference proteome</keyword>
<evidence type="ECO:0000313" key="2">
    <source>
        <dbReference type="EMBL" id="NUU52958.1"/>
    </source>
</evidence>
<proteinExistence type="predicted"/>
<dbReference type="Pfam" id="PF01637">
    <property type="entry name" value="ATPase_2"/>
    <property type="match status" value="1"/>
</dbReference>
<dbReference type="EMBL" id="JABMCC010000089">
    <property type="protein sequence ID" value="NUU52958.1"/>
    <property type="molecule type" value="Genomic_DNA"/>
</dbReference>
<protein>
    <recommendedName>
        <fullName evidence="1">ATPase domain-containing protein</fullName>
    </recommendedName>
</protein>
<accession>A0ABX2MDD9</accession>
<dbReference type="GeneID" id="97129553"/>
<dbReference type="Proteomes" id="UP000577724">
    <property type="component" value="Unassembled WGS sequence"/>
</dbReference>
<dbReference type="InterPro" id="IPR011579">
    <property type="entry name" value="ATPase_dom"/>
</dbReference>
<reference evidence="2 3" key="1">
    <citation type="submission" date="2020-05" db="EMBL/GenBank/DDBJ databases">
        <title>Genome Sequencing of Type Strains.</title>
        <authorList>
            <person name="Lemaire J.F."/>
            <person name="Inderbitzin P."/>
            <person name="Gregorio O.A."/>
            <person name="Collins S.B."/>
            <person name="Wespe N."/>
            <person name="Knight-Connoni V."/>
        </authorList>
    </citation>
    <scope>NUCLEOTIDE SEQUENCE [LARGE SCALE GENOMIC DNA]</scope>
    <source>
        <strain evidence="2 3">DSM 19942</strain>
    </source>
</reference>
<evidence type="ECO:0000259" key="1">
    <source>
        <dbReference type="Pfam" id="PF01637"/>
    </source>
</evidence>
<dbReference type="Gene3D" id="3.40.50.300">
    <property type="entry name" value="P-loop containing nucleotide triphosphate hydrolases"/>
    <property type="match status" value="1"/>
</dbReference>
<gene>
    <name evidence="2" type="ORF">HP548_02465</name>
</gene>
<evidence type="ECO:0000313" key="3">
    <source>
        <dbReference type="Proteomes" id="UP000577724"/>
    </source>
</evidence>
<name>A0ABX2MDD9_9BACL</name>
<feature type="domain" description="ATPase" evidence="1">
    <location>
        <begin position="4"/>
        <end position="167"/>
    </location>
</feature>
<comment type="caution">
    <text evidence="2">The sequence shown here is derived from an EMBL/GenBank/DDBJ whole genome shotgun (WGS) entry which is preliminary data.</text>
</comment>
<organism evidence="2 3">
    <name type="scientific">Paenibacillus taichungensis</name>
    <dbReference type="NCBI Taxonomy" id="484184"/>
    <lineage>
        <taxon>Bacteria</taxon>
        <taxon>Bacillati</taxon>
        <taxon>Bacillota</taxon>
        <taxon>Bacilli</taxon>
        <taxon>Bacillales</taxon>
        <taxon>Paenibacillaceae</taxon>
        <taxon>Paenibacillus</taxon>
    </lineage>
</organism>
<dbReference type="SUPFAM" id="SSF52540">
    <property type="entry name" value="P-loop containing nucleoside triphosphate hydrolases"/>
    <property type="match status" value="1"/>
</dbReference>
<dbReference type="InterPro" id="IPR027417">
    <property type="entry name" value="P-loop_NTPase"/>
</dbReference>
<sequence>MKANEILRVLEQYQNSSYKKILIDGPWGIGKTKYIDDFIANHPNSCYVSLFGKKNVETIHQEIYFRLLENAPREKIKKLVSMVRGKTNSVDLSISGLSLSIPLIQNTLNTINKELKERDTFVIVFDDLERKHDDLDIKEVFGLVDSLSKLDKIKIVLVAATDHINDEDNNNYMNFREKAIDRIYSITDFADEAPKAILGNDVWMVVEKIAANFPFKNLRTYEKLHHFINEVTQSLGGDDVFNDKFSREDVYRMCFSTVIFNVEHKGEMLLINTSDDRKDATTKAMYEGVSSGKTAYLSNYILKYSPLTNTMCSLIFPLIDEWFVTGSYKEEEITTLITTINNYQEKPSSFYSSEDQIVAMINNTRSYILELQGDEKIVDIIANLTTALSWCEILQIDFGIDIEKIIELIHSNILYEVNTMDGLNSWYPPADSENVRKIISRIIQVSNNEYLKKQVLDVKLVFESRRFEKYGILNALQDALMANRDEATQREVAETIQNNNFFFPVPAGILNKEHWNWCHLIKGIIQRIETQWQIKGYYKKFELFAYSLHVNGEERLIKHRLNTLFGKGNEDRTEISH</sequence>